<accession>A0ABX7Q4A0</accession>
<evidence type="ECO:0000313" key="3">
    <source>
        <dbReference type="Proteomes" id="UP000663651"/>
    </source>
</evidence>
<sequence>MELYIPKIVLVMQLVTILPWVAESRAETYQWVDREGTIHFSDNPQSLPKRSRASVRHDVEMSKNHNIPEPKEVTKGQFNDNKQVDFIPKQSSSAVDGNLRLLWESHRNALARHDIKTALDMIHPSERTRYQQMFAALSGKLPEIVSTYRELNLVRLTGRGAQYELVTRENKNRYSYQVDFVKDDNNQWFIYSY</sequence>
<protein>
    <submittedName>
        <fullName evidence="2">DUF4124 domain-containing protein</fullName>
    </submittedName>
</protein>
<feature type="domain" description="DUF4124" evidence="1">
    <location>
        <begin position="26"/>
        <end position="53"/>
    </location>
</feature>
<dbReference type="Proteomes" id="UP000663651">
    <property type="component" value="Chromosome"/>
</dbReference>
<gene>
    <name evidence="2" type="ORF">JZM60_01625</name>
</gene>
<dbReference type="EMBL" id="CP071382">
    <property type="protein sequence ID" value="QSV46022.1"/>
    <property type="molecule type" value="Genomic_DNA"/>
</dbReference>
<evidence type="ECO:0000259" key="1">
    <source>
        <dbReference type="Pfam" id="PF13511"/>
    </source>
</evidence>
<dbReference type="RefSeq" id="WP_207163811.1">
    <property type="nucleotide sequence ID" value="NZ_CP071382.1"/>
</dbReference>
<keyword evidence="3" id="KW-1185">Reference proteome</keyword>
<proteinExistence type="predicted"/>
<dbReference type="InterPro" id="IPR025392">
    <property type="entry name" value="DUF4124"/>
</dbReference>
<dbReference type="Pfam" id="PF13511">
    <property type="entry name" value="DUF4124"/>
    <property type="match status" value="1"/>
</dbReference>
<reference evidence="2 3" key="1">
    <citation type="submission" date="2021-03" db="EMBL/GenBank/DDBJ databases">
        <title>Geobacter metallireducens gen. nov. sp. nov., a microorganism capable of coupling the complete oxidation of organic compounds to the reduction of iron and other metals.</title>
        <authorList>
            <person name="Li Y."/>
        </authorList>
    </citation>
    <scope>NUCLEOTIDE SEQUENCE [LARGE SCALE GENOMIC DNA]</scope>
    <source>
        <strain evidence="2 3">Jerry-YX</strain>
    </source>
</reference>
<evidence type="ECO:0000313" key="2">
    <source>
        <dbReference type="EMBL" id="QSV46022.1"/>
    </source>
</evidence>
<organism evidence="2 3">
    <name type="scientific">Geobacter benzoatilyticus</name>
    <dbReference type="NCBI Taxonomy" id="2815309"/>
    <lineage>
        <taxon>Bacteria</taxon>
        <taxon>Pseudomonadati</taxon>
        <taxon>Thermodesulfobacteriota</taxon>
        <taxon>Desulfuromonadia</taxon>
        <taxon>Geobacterales</taxon>
        <taxon>Geobacteraceae</taxon>
        <taxon>Geobacter</taxon>
    </lineage>
</organism>
<name>A0ABX7Q4A0_9BACT</name>